<dbReference type="InterPro" id="IPR036388">
    <property type="entry name" value="WH-like_DNA-bd_sf"/>
</dbReference>
<keyword evidence="4" id="KW-1185">Reference proteome</keyword>
<gene>
    <name evidence="3" type="ORF">WI372_11620</name>
</gene>
<sequence>MAGFAVQPEPAIDATGGSQMNAVISTTDLAHELGVTPETVARWIREGRFEGAFQRRGRWRIPIAEARAVAEEYASDSDEYDDEDEEDEDGIEEDADEPESEQGSDL</sequence>
<dbReference type="Pfam" id="PF12728">
    <property type="entry name" value="HTH_17"/>
    <property type="match status" value="1"/>
</dbReference>
<dbReference type="Gene3D" id="1.10.10.10">
    <property type="entry name" value="Winged helix-like DNA-binding domain superfamily/Winged helix DNA-binding domain"/>
    <property type="match status" value="1"/>
</dbReference>
<dbReference type="InterPro" id="IPR009061">
    <property type="entry name" value="DNA-bd_dom_put_sf"/>
</dbReference>
<evidence type="ECO:0000313" key="4">
    <source>
        <dbReference type="Proteomes" id="UP001484239"/>
    </source>
</evidence>
<evidence type="ECO:0000256" key="1">
    <source>
        <dbReference type="SAM" id="MobiDB-lite"/>
    </source>
</evidence>
<comment type="caution">
    <text evidence="3">The sequence shown here is derived from an EMBL/GenBank/DDBJ whole genome shotgun (WGS) entry which is preliminary data.</text>
</comment>
<reference evidence="3 4" key="1">
    <citation type="submission" date="2024-02" db="EMBL/GenBank/DDBJ databases">
        <title>A novel Gemmatimonadota bacterium.</title>
        <authorList>
            <person name="Du Z.-J."/>
            <person name="Ye Y.-Q."/>
        </authorList>
    </citation>
    <scope>NUCLEOTIDE SEQUENCE [LARGE SCALE GENOMIC DNA]</scope>
    <source>
        <strain evidence="3 4">DH-20</strain>
    </source>
</reference>
<proteinExistence type="predicted"/>
<dbReference type="Proteomes" id="UP001484239">
    <property type="component" value="Unassembled WGS sequence"/>
</dbReference>
<protein>
    <submittedName>
        <fullName evidence="3">Helix-turn-helix domain-containing protein</fullName>
    </submittedName>
</protein>
<name>A0ABU9EA62_9BACT</name>
<dbReference type="EMBL" id="JBBHLI010000006">
    <property type="protein sequence ID" value="MEK9501630.1"/>
    <property type="molecule type" value="Genomic_DNA"/>
</dbReference>
<feature type="compositionally biased region" description="Acidic residues" evidence="1">
    <location>
        <begin position="73"/>
        <end position="106"/>
    </location>
</feature>
<feature type="region of interest" description="Disordered" evidence="1">
    <location>
        <begin position="70"/>
        <end position="106"/>
    </location>
</feature>
<dbReference type="InterPro" id="IPR041657">
    <property type="entry name" value="HTH_17"/>
</dbReference>
<accession>A0ABU9EA62</accession>
<evidence type="ECO:0000313" key="3">
    <source>
        <dbReference type="EMBL" id="MEK9501630.1"/>
    </source>
</evidence>
<organism evidence="3 4">
    <name type="scientific">Gaopeijia maritima</name>
    <dbReference type="NCBI Taxonomy" id="3119007"/>
    <lineage>
        <taxon>Bacteria</taxon>
        <taxon>Pseudomonadati</taxon>
        <taxon>Gemmatimonadota</taxon>
        <taxon>Longimicrobiia</taxon>
        <taxon>Gaopeijiales</taxon>
        <taxon>Gaopeijiaceae</taxon>
        <taxon>Gaopeijia</taxon>
    </lineage>
</organism>
<evidence type="ECO:0000259" key="2">
    <source>
        <dbReference type="Pfam" id="PF12728"/>
    </source>
</evidence>
<dbReference type="RefSeq" id="WP_405287042.1">
    <property type="nucleotide sequence ID" value="NZ_JBBHLI010000006.1"/>
</dbReference>
<feature type="domain" description="Helix-turn-helix" evidence="2">
    <location>
        <begin position="25"/>
        <end position="63"/>
    </location>
</feature>
<dbReference type="SUPFAM" id="SSF46955">
    <property type="entry name" value="Putative DNA-binding domain"/>
    <property type="match status" value="1"/>
</dbReference>